<accession>A0AAN7B2Y4</accession>
<name>A0AAN7B2Y4_9PEZI</name>
<keyword evidence="2" id="KW-1185">Reference proteome</keyword>
<dbReference type="Pfam" id="PF13095">
    <property type="entry name" value="FTA2"/>
    <property type="match status" value="1"/>
</dbReference>
<dbReference type="InterPro" id="IPR025213">
    <property type="entry name" value="Sim4_Fta2"/>
</dbReference>
<sequence length="252" mass="29161">MADDHEDYIYPKGDVCDFPVPEEDMITLSRLITFPRGGRVLLPPCERPKLYPFRPFGKVDNIEWVHEVAVTEMSSVRKVRIDEQFYALKAFEFLCGPVTPSYQAYQRKSFLQDDPFHCECRAYSRLKETNSEHLVVACHGYVLLTPGQESVIRDQGSELPSCFRRTILDDETPVRALFKDWVDTTEYFVPKMVPQMLRDIKAFNSLGIINRDIKMNNYLGGKQFDFGVAWTVPHLQLDNLLEKVTKATKQNL</sequence>
<dbReference type="AlphaFoldDB" id="A0AAN7B2Y4"/>
<evidence type="ECO:0000313" key="1">
    <source>
        <dbReference type="EMBL" id="KAK4208012.1"/>
    </source>
</evidence>
<gene>
    <name evidence="1" type="ORF">QBC37DRAFT_487107</name>
</gene>
<dbReference type="EMBL" id="MU858262">
    <property type="protein sequence ID" value="KAK4208012.1"/>
    <property type="molecule type" value="Genomic_DNA"/>
</dbReference>
<proteinExistence type="predicted"/>
<organism evidence="1 2">
    <name type="scientific">Rhypophila decipiens</name>
    <dbReference type="NCBI Taxonomy" id="261697"/>
    <lineage>
        <taxon>Eukaryota</taxon>
        <taxon>Fungi</taxon>
        <taxon>Dikarya</taxon>
        <taxon>Ascomycota</taxon>
        <taxon>Pezizomycotina</taxon>
        <taxon>Sordariomycetes</taxon>
        <taxon>Sordariomycetidae</taxon>
        <taxon>Sordariales</taxon>
        <taxon>Naviculisporaceae</taxon>
        <taxon>Rhypophila</taxon>
    </lineage>
</organism>
<dbReference type="Proteomes" id="UP001301769">
    <property type="component" value="Unassembled WGS sequence"/>
</dbReference>
<protein>
    <submittedName>
        <fullName evidence="1">Kinetochore Sim4 complex subunit FTA2-domain-containing protein</fullName>
    </submittedName>
</protein>
<comment type="caution">
    <text evidence="1">The sequence shown here is derived from an EMBL/GenBank/DDBJ whole genome shotgun (WGS) entry which is preliminary data.</text>
</comment>
<reference evidence="1" key="1">
    <citation type="journal article" date="2023" name="Mol. Phylogenet. Evol.">
        <title>Genome-scale phylogeny and comparative genomics of the fungal order Sordariales.</title>
        <authorList>
            <person name="Hensen N."/>
            <person name="Bonometti L."/>
            <person name="Westerberg I."/>
            <person name="Brannstrom I.O."/>
            <person name="Guillou S."/>
            <person name="Cros-Aarteil S."/>
            <person name="Calhoun S."/>
            <person name="Haridas S."/>
            <person name="Kuo A."/>
            <person name="Mondo S."/>
            <person name="Pangilinan J."/>
            <person name="Riley R."/>
            <person name="LaButti K."/>
            <person name="Andreopoulos B."/>
            <person name="Lipzen A."/>
            <person name="Chen C."/>
            <person name="Yan M."/>
            <person name="Daum C."/>
            <person name="Ng V."/>
            <person name="Clum A."/>
            <person name="Steindorff A."/>
            <person name="Ohm R.A."/>
            <person name="Martin F."/>
            <person name="Silar P."/>
            <person name="Natvig D.O."/>
            <person name="Lalanne C."/>
            <person name="Gautier V."/>
            <person name="Ament-Velasquez S.L."/>
            <person name="Kruys A."/>
            <person name="Hutchinson M.I."/>
            <person name="Powell A.J."/>
            <person name="Barry K."/>
            <person name="Miller A.N."/>
            <person name="Grigoriev I.V."/>
            <person name="Debuchy R."/>
            <person name="Gladieux P."/>
            <person name="Hiltunen Thoren M."/>
            <person name="Johannesson H."/>
        </authorList>
    </citation>
    <scope>NUCLEOTIDE SEQUENCE</scope>
    <source>
        <strain evidence="1">PSN293</strain>
    </source>
</reference>
<reference evidence="1" key="2">
    <citation type="submission" date="2023-05" db="EMBL/GenBank/DDBJ databases">
        <authorList>
            <consortium name="Lawrence Berkeley National Laboratory"/>
            <person name="Steindorff A."/>
            <person name="Hensen N."/>
            <person name="Bonometti L."/>
            <person name="Westerberg I."/>
            <person name="Brannstrom I.O."/>
            <person name="Guillou S."/>
            <person name="Cros-Aarteil S."/>
            <person name="Calhoun S."/>
            <person name="Haridas S."/>
            <person name="Kuo A."/>
            <person name="Mondo S."/>
            <person name="Pangilinan J."/>
            <person name="Riley R."/>
            <person name="Labutti K."/>
            <person name="Andreopoulos B."/>
            <person name="Lipzen A."/>
            <person name="Chen C."/>
            <person name="Yanf M."/>
            <person name="Daum C."/>
            <person name="Ng V."/>
            <person name="Clum A."/>
            <person name="Ohm R."/>
            <person name="Martin F."/>
            <person name="Silar P."/>
            <person name="Natvig D."/>
            <person name="Lalanne C."/>
            <person name="Gautier V."/>
            <person name="Ament-Velasquez S.L."/>
            <person name="Kruys A."/>
            <person name="Hutchinson M.I."/>
            <person name="Powell A.J."/>
            <person name="Barry K."/>
            <person name="Miller A.N."/>
            <person name="Grigoriev I.V."/>
            <person name="Debuchy R."/>
            <person name="Gladieux P."/>
            <person name="Thoren M.H."/>
            <person name="Johannesson H."/>
        </authorList>
    </citation>
    <scope>NUCLEOTIDE SEQUENCE</scope>
    <source>
        <strain evidence="1">PSN293</strain>
    </source>
</reference>
<evidence type="ECO:0000313" key="2">
    <source>
        <dbReference type="Proteomes" id="UP001301769"/>
    </source>
</evidence>